<evidence type="ECO:0000313" key="4">
    <source>
        <dbReference type="Proteomes" id="UP000554004"/>
    </source>
</evidence>
<dbReference type="EMBL" id="JAAZAL010000027">
    <property type="protein sequence ID" value="NLE30789.1"/>
    <property type="molecule type" value="Genomic_DNA"/>
</dbReference>
<feature type="transmembrane region" description="Helical" evidence="2">
    <location>
        <begin position="287"/>
        <end position="305"/>
    </location>
</feature>
<comment type="caution">
    <text evidence="3">The sequence shown here is derived from an EMBL/GenBank/DDBJ whole genome shotgun (WGS) entry which is preliminary data.</text>
</comment>
<protein>
    <recommendedName>
        <fullName evidence="5">DUF916 domain-containing protein</fullName>
    </recommendedName>
</protein>
<evidence type="ECO:0000256" key="2">
    <source>
        <dbReference type="SAM" id="Phobius"/>
    </source>
</evidence>
<keyword evidence="2" id="KW-1133">Transmembrane helix</keyword>
<dbReference type="AlphaFoldDB" id="A0A847ESL8"/>
<feature type="region of interest" description="Disordered" evidence="1">
    <location>
        <begin position="328"/>
        <end position="352"/>
    </location>
</feature>
<sequence length="352" mass="38791">MKKIMPLFTLIVLTLTSFIFLLSTSLTKAQEGLTLQVSPPILEIEIKPGETYSDFIKFENLSATETLTLYPQILSFKAKGDEGAQEFIEDTAETTNFSLAQWVVISTDMVVIKPLERIVLPFTITVPVDAEPGGRYAAVFLGNQPIVPEEGSNVALGAKTGSIILAKISGDVTESATLTTFKTGKESYQYPPVDFEVVIKNNGNIHVKPEGNIQITNMFGKEVTKVDINKSGGNVLPESSRKYTPSWETDKFTLGKFTAVLNLTYGEQNPMNLSQTISFWVLPVKEIVIALAALSLLILLFFVLVKTYNRMIMKKALKMREEVEKTNPITNTQTSATPTPQNTPVNPPSQMS</sequence>
<organism evidence="3 4">
    <name type="scientific">Candidatus Dojkabacteria bacterium</name>
    <dbReference type="NCBI Taxonomy" id="2099670"/>
    <lineage>
        <taxon>Bacteria</taxon>
        <taxon>Candidatus Dojkabacteria</taxon>
    </lineage>
</organism>
<gene>
    <name evidence="3" type="ORF">GX618_00745</name>
</gene>
<keyword evidence="2" id="KW-0472">Membrane</keyword>
<proteinExistence type="predicted"/>
<dbReference type="Proteomes" id="UP000554004">
    <property type="component" value="Unassembled WGS sequence"/>
</dbReference>
<evidence type="ECO:0000256" key="1">
    <source>
        <dbReference type="SAM" id="MobiDB-lite"/>
    </source>
</evidence>
<name>A0A847ESL8_9BACT</name>
<evidence type="ECO:0000313" key="3">
    <source>
        <dbReference type="EMBL" id="NLE30789.1"/>
    </source>
</evidence>
<reference evidence="3 4" key="1">
    <citation type="journal article" date="2020" name="Biotechnol. Biofuels">
        <title>New insights from the biogas microbiome by comprehensive genome-resolved metagenomics of nearly 1600 species originating from multiple anaerobic digesters.</title>
        <authorList>
            <person name="Campanaro S."/>
            <person name="Treu L."/>
            <person name="Rodriguez-R L.M."/>
            <person name="Kovalovszki A."/>
            <person name="Ziels R.M."/>
            <person name="Maus I."/>
            <person name="Zhu X."/>
            <person name="Kougias P.G."/>
            <person name="Basile A."/>
            <person name="Luo G."/>
            <person name="Schluter A."/>
            <person name="Konstantinidis K.T."/>
            <person name="Angelidaki I."/>
        </authorList>
    </citation>
    <scope>NUCLEOTIDE SEQUENCE [LARGE SCALE GENOMIC DNA]</scope>
    <source>
        <strain evidence="3">AS06rmzACSIP_421</strain>
    </source>
</reference>
<keyword evidence="2" id="KW-0812">Transmembrane</keyword>
<evidence type="ECO:0008006" key="5">
    <source>
        <dbReference type="Google" id="ProtNLM"/>
    </source>
</evidence>
<accession>A0A847ESL8</accession>